<dbReference type="InterPro" id="IPR027417">
    <property type="entry name" value="P-loop_NTPase"/>
</dbReference>
<dbReference type="SUPFAM" id="SSF52540">
    <property type="entry name" value="P-loop containing nucleoside triphosphate hydrolases"/>
    <property type="match status" value="1"/>
</dbReference>
<evidence type="ECO:0000313" key="3">
    <source>
        <dbReference type="Proteomes" id="UP001148786"/>
    </source>
</evidence>
<dbReference type="EMBL" id="JANKHO010000691">
    <property type="protein sequence ID" value="KAJ3507128.1"/>
    <property type="molecule type" value="Genomic_DNA"/>
</dbReference>
<evidence type="ECO:0000313" key="2">
    <source>
        <dbReference type="EMBL" id="KAJ3507128.1"/>
    </source>
</evidence>
<sequence>MESESTIDDIIQTVQRFRILSVGRSGVGKSSLINCVFRMNDARVAHFRAGESDIQQEFVSQDNPFFVLHDSKGFEPGDVANFETVRQFIVERSKKELELKERIHALWLCTETPTAGGRVFEAGDENLLQLVHKPGTRIPVVIVFTQYDRLIRTKEDELQEDSDEILDPNTLKTRSKEDAGKAFDICVQSLRHTMDRLRIPMPHYVKVSVRPGYQEDVSALVEVTRDIVKERLKEDAWIMWAIAQRASLPVKIEACTTQFPSGKEGLELRALTGSVPGFGQMLLRTCLVEVHKDIVRCWNFKGEVLNSEEFGQLMLHLVQDVQAKPDVSTRPNVDIISQFVSLVTAASAPIAPPVAILGLTYIFVQWLSTAVLENIPSVQRLLVAYTVDLISVLKELFDLTLQPDKALATTWQELKEAFEAYERSPSRQRIHKIICSKSAQGEQSITADGIREKVRELVRENM</sequence>
<dbReference type="AlphaFoldDB" id="A0A9W8K0Q2"/>
<organism evidence="2 3">
    <name type="scientific">Agrocybe chaxingu</name>
    <dbReference type="NCBI Taxonomy" id="84603"/>
    <lineage>
        <taxon>Eukaryota</taxon>
        <taxon>Fungi</taxon>
        <taxon>Dikarya</taxon>
        <taxon>Basidiomycota</taxon>
        <taxon>Agaricomycotina</taxon>
        <taxon>Agaricomycetes</taxon>
        <taxon>Agaricomycetidae</taxon>
        <taxon>Agaricales</taxon>
        <taxon>Agaricineae</taxon>
        <taxon>Strophariaceae</taxon>
        <taxon>Agrocybe</taxon>
    </lineage>
</organism>
<dbReference type="Gene3D" id="3.40.50.300">
    <property type="entry name" value="P-loop containing nucleotide triphosphate hydrolases"/>
    <property type="match status" value="1"/>
</dbReference>
<dbReference type="InterPro" id="IPR006073">
    <property type="entry name" value="GTP-bd"/>
</dbReference>
<gene>
    <name evidence="2" type="ORF">NLJ89_g6478</name>
</gene>
<dbReference type="OrthoDB" id="391988at2759"/>
<dbReference type="Proteomes" id="UP001148786">
    <property type="component" value="Unassembled WGS sequence"/>
</dbReference>
<feature type="domain" description="G" evidence="1">
    <location>
        <begin position="19"/>
        <end position="145"/>
    </location>
</feature>
<dbReference type="GO" id="GO:0005525">
    <property type="term" value="F:GTP binding"/>
    <property type="evidence" value="ECO:0007669"/>
    <property type="project" value="InterPro"/>
</dbReference>
<accession>A0A9W8K0Q2</accession>
<comment type="caution">
    <text evidence="2">The sequence shown here is derived from an EMBL/GenBank/DDBJ whole genome shotgun (WGS) entry which is preliminary data.</text>
</comment>
<dbReference type="Pfam" id="PF01926">
    <property type="entry name" value="MMR_HSR1"/>
    <property type="match status" value="1"/>
</dbReference>
<name>A0A9W8K0Q2_9AGAR</name>
<evidence type="ECO:0000259" key="1">
    <source>
        <dbReference type="Pfam" id="PF01926"/>
    </source>
</evidence>
<proteinExistence type="predicted"/>
<protein>
    <recommendedName>
        <fullName evidence="1">G domain-containing protein</fullName>
    </recommendedName>
</protein>
<keyword evidence="3" id="KW-1185">Reference proteome</keyword>
<reference evidence="2" key="1">
    <citation type="submission" date="2022-07" db="EMBL/GenBank/DDBJ databases">
        <title>Genome Sequence of Agrocybe chaxingu.</title>
        <authorList>
            <person name="Buettner E."/>
        </authorList>
    </citation>
    <scope>NUCLEOTIDE SEQUENCE</scope>
    <source>
        <strain evidence="2">MP-N11</strain>
    </source>
</reference>